<gene>
    <name evidence="6" type="ORF">BDV25DRAFT_129389</name>
</gene>
<dbReference type="InterPro" id="IPR029063">
    <property type="entry name" value="SAM-dependent_MTases_sf"/>
</dbReference>
<dbReference type="PROSITE" id="PS51585">
    <property type="entry name" value="SAM_MT_TPMT"/>
    <property type="match status" value="1"/>
</dbReference>
<organism evidence="6 7">
    <name type="scientific">Aspergillus avenaceus</name>
    <dbReference type="NCBI Taxonomy" id="36643"/>
    <lineage>
        <taxon>Eukaryota</taxon>
        <taxon>Fungi</taxon>
        <taxon>Dikarya</taxon>
        <taxon>Ascomycota</taxon>
        <taxon>Pezizomycotina</taxon>
        <taxon>Eurotiomycetes</taxon>
        <taxon>Eurotiomycetidae</taxon>
        <taxon>Eurotiales</taxon>
        <taxon>Aspergillaceae</taxon>
        <taxon>Aspergillus</taxon>
        <taxon>Aspergillus subgen. Circumdati</taxon>
    </lineage>
</organism>
<accession>A0A5N6TW65</accession>
<sequence length="596" mass="64282">MSSSHEPPPSIVQGRLIGHFQDRPIDDHGSGWSSLWDSNESDLWDRGRPSPALIDIVEQTPKGDFFSSGWERHVSCNENARFDLIYDYTFLCALHPQMRPQWATRMAQILTHDGLLVCLEFPMYKDPTLPGPPWGLNGVHWDILVRGGDGWTTIANEAEKDAAGRHSGSFKRLLYQKPLRSYENGKGTDMLSQCLGVKKSTTMPRGLHNPFPASLRCAQILESFLNAPHFGNPGKELPAKVLENAKGLAICTVAKAGFLGSARFGSGLVIARLIDGSWSAPSAISLAGVGFGGQFGVELTDFVFILDDHSLRSFSRMGNLTLGGNISLAFGPVGRNAELTTSTNRKGMAMMYAYSKTKGMFGGVSLEGGLLVERRSANKKMYQCKVTAEQLLGGEIPPPPEAEPLLRILNSARFQKKTPTTQSQTMAQGVPQDAPQGEELPSGAQNQPPAELSSANFQSNAPQIPVELHADSSEALPAELPANTNLQTPEQPPSLSPVSAADPTVQASDGSMITDSNSTKRSHFEHASEASAVTSPPSHSERPLEDIGSPPLEPKADAPNPTESPVIEAGHLTQHSKADKPLMMEGLNREKTKSSV</sequence>
<feature type="compositionally biased region" description="Basic and acidic residues" evidence="4">
    <location>
        <begin position="576"/>
        <end position="596"/>
    </location>
</feature>
<dbReference type="Gene3D" id="3.40.50.150">
    <property type="entry name" value="Vaccinia Virus protein VP39"/>
    <property type="match status" value="1"/>
</dbReference>
<keyword evidence="1" id="KW-0489">Methyltransferase</keyword>
<dbReference type="GO" id="GO:0051666">
    <property type="term" value="P:actin cortical patch localization"/>
    <property type="evidence" value="ECO:0007669"/>
    <property type="project" value="TreeGrafter"/>
</dbReference>
<dbReference type="InterPro" id="IPR007461">
    <property type="entry name" value="Ysc84_actin-binding"/>
</dbReference>
<feature type="compositionally biased region" description="Polar residues" evidence="4">
    <location>
        <begin position="417"/>
        <end position="427"/>
    </location>
</feature>
<feature type="compositionally biased region" description="Polar residues" evidence="4">
    <location>
        <begin position="505"/>
        <end position="519"/>
    </location>
</feature>
<proteinExistence type="predicted"/>
<evidence type="ECO:0000256" key="3">
    <source>
        <dbReference type="ARBA" id="ARBA00022691"/>
    </source>
</evidence>
<dbReference type="Pfam" id="PF04366">
    <property type="entry name" value="Ysc84"/>
    <property type="match status" value="1"/>
</dbReference>
<dbReference type="GO" id="GO:0051015">
    <property type="term" value="F:actin filament binding"/>
    <property type="evidence" value="ECO:0007669"/>
    <property type="project" value="TreeGrafter"/>
</dbReference>
<dbReference type="PANTHER" id="PTHR15629:SF2">
    <property type="entry name" value="SH3 DOMAIN-CONTAINING YSC84-LIKE PROTEIN 1"/>
    <property type="match status" value="1"/>
</dbReference>
<dbReference type="InterPro" id="IPR008854">
    <property type="entry name" value="TPMT"/>
</dbReference>
<dbReference type="GO" id="GO:0032259">
    <property type="term" value="P:methylation"/>
    <property type="evidence" value="ECO:0007669"/>
    <property type="project" value="UniProtKB-KW"/>
</dbReference>
<evidence type="ECO:0000313" key="6">
    <source>
        <dbReference type="EMBL" id="KAE8150625.1"/>
    </source>
</evidence>
<dbReference type="GO" id="GO:0030479">
    <property type="term" value="C:actin cortical patch"/>
    <property type="evidence" value="ECO:0007669"/>
    <property type="project" value="TreeGrafter"/>
</dbReference>
<evidence type="ECO:0000256" key="2">
    <source>
        <dbReference type="ARBA" id="ARBA00022679"/>
    </source>
</evidence>
<evidence type="ECO:0000313" key="7">
    <source>
        <dbReference type="Proteomes" id="UP000325780"/>
    </source>
</evidence>
<keyword evidence="2" id="KW-0808">Transferase</keyword>
<feature type="domain" description="Ysc84 actin-binding" evidence="5">
    <location>
        <begin position="288"/>
        <end position="412"/>
    </location>
</feature>
<keyword evidence="7" id="KW-1185">Reference proteome</keyword>
<evidence type="ECO:0000259" key="5">
    <source>
        <dbReference type="Pfam" id="PF04366"/>
    </source>
</evidence>
<protein>
    <recommendedName>
        <fullName evidence="5">Ysc84 actin-binding domain-containing protein</fullName>
    </recommendedName>
</protein>
<reference evidence="6 7" key="1">
    <citation type="submission" date="2019-04" db="EMBL/GenBank/DDBJ databases">
        <title>Friends and foes A comparative genomics study of 23 Aspergillus species from section Flavi.</title>
        <authorList>
            <consortium name="DOE Joint Genome Institute"/>
            <person name="Kjaerbolling I."/>
            <person name="Vesth T."/>
            <person name="Frisvad J.C."/>
            <person name="Nybo J.L."/>
            <person name="Theobald S."/>
            <person name="Kildgaard S."/>
            <person name="Isbrandt T."/>
            <person name="Kuo A."/>
            <person name="Sato A."/>
            <person name="Lyhne E.K."/>
            <person name="Kogle M.E."/>
            <person name="Wiebenga A."/>
            <person name="Kun R.S."/>
            <person name="Lubbers R.J."/>
            <person name="Makela M.R."/>
            <person name="Barry K."/>
            <person name="Chovatia M."/>
            <person name="Clum A."/>
            <person name="Daum C."/>
            <person name="Haridas S."/>
            <person name="He G."/>
            <person name="LaButti K."/>
            <person name="Lipzen A."/>
            <person name="Mondo S."/>
            <person name="Riley R."/>
            <person name="Salamov A."/>
            <person name="Simmons B.A."/>
            <person name="Magnuson J.K."/>
            <person name="Henrissat B."/>
            <person name="Mortensen U.H."/>
            <person name="Larsen T.O."/>
            <person name="Devries R.P."/>
            <person name="Grigoriev I.V."/>
            <person name="Machida M."/>
            <person name="Baker S.E."/>
            <person name="Andersen M.R."/>
        </authorList>
    </citation>
    <scope>NUCLEOTIDE SEQUENCE [LARGE SCALE GENOMIC DNA]</scope>
    <source>
        <strain evidence="6 7">IBT 18842</strain>
    </source>
</reference>
<dbReference type="GO" id="GO:0051017">
    <property type="term" value="P:actin filament bundle assembly"/>
    <property type="evidence" value="ECO:0007669"/>
    <property type="project" value="TreeGrafter"/>
</dbReference>
<dbReference type="GO" id="GO:0035091">
    <property type="term" value="F:phosphatidylinositol binding"/>
    <property type="evidence" value="ECO:0007669"/>
    <property type="project" value="TreeGrafter"/>
</dbReference>
<feature type="compositionally biased region" description="Polar residues" evidence="4">
    <location>
        <begin position="443"/>
        <end position="455"/>
    </location>
</feature>
<dbReference type="Proteomes" id="UP000325780">
    <property type="component" value="Unassembled WGS sequence"/>
</dbReference>
<dbReference type="GO" id="GO:0008757">
    <property type="term" value="F:S-adenosylmethionine-dependent methyltransferase activity"/>
    <property type="evidence" value="ECO:0007669"/>
    <property type="project" value="InterPro"/>
</dbReference>
<dbReference type="PANTHER" id="PTHR15629">
    <property type="entry name" value="SH3YL1 PROTEIN"/>
    <property type="match status" value="1"/>
</dbReference>
<keyword evidence="3" id="KW-0949">S-adenosyl-L-methionine</keyword>
<dbReference type="SUPFAM" id="SSF53335">
    <property type="entry name" value="S-adenosyl-L-methionine-dependent methyltransferases"/>
    <property type="match status" value="1"/>
</dbReference>
<dbReference type="OrthoDB" id="276151at2759"/>
<name>A0A5N6TW65_ASPAV</name>
<dbReference type="InterPro" id="IPR051702">
    <property type="entry name" value="SH3_domain_YSC84-like"/>
</dbReference>
<dbReference type="Pfam" id="PF05724">
    <property type="entry name" value="TPMT"/>
    <property type="match status" value="1"/>
</dbReference>
<evidence type="ECO:0000256" key="4">
    <source>
        <dbReference type="SAM" id="MobiDB-lite"/>
    </source>
</evidence>
<feature type="region of interest" description="Disordered" evidence="4">
    <location>
        <begin position="483"/>
        <end position="596"/>
    </location>
</feature>
<dbReference type="AlphaFoldDB" id="A0A5N6TW65"/>
<evidence type="ECO:0000256" key="1">
    <source>
        <dbReference type="ARBA" id="ARBA00022603"/>
    </source>
</evidence>
<dbReference type="EMBL" id="ML742089">
    <property type="protein sequence ID" value="KAE8150625.1"/>
    <property type="molecule type" value="Genomic_DNA"/>
</dbReference>
<feature type="region of interest" description="Disordered" evidence="4">
    <location>
        <begin position="416"/>
        <end position="455"/>
    </location>
</feature>